<dbReference type="AlphaFoldDB" id="A0A1M6JA45"/>
<dbReference type="PANTHER" id="PTHR41532">
    <property type="entry name" value="FIXS PROTEIN"/>
    <property type="match status" value="1"/>
</dbReference>
<dbReference type="InterPro" id="IPR004714">
    <property type="entry name" value="Cyt_oxidase_maturation_cbb3"/>
</dbReference>
<sequence length="51" mass="5866">MKIIIALILISLVVALIFLWLFVWSVKSGQYDDTDSPAVRMLMDDKKPKKD</sequence>
<dbReference type="Pfam" id="PF03597">
    <property type="entry name" value="FixS"/>
    <property type="match status" value="1"/>
</dbReference>
<dbReference type="NCBIfam" id="TIGR00847">
    <property type="entry name" value="ccoS"/>
    <property type="match status" value="1"/>
</dbReference>
<name>A0A1M6JA45_REIAG</name>
<organism evidence="1 2">
    <name type="scientific">Reichenbachiella agariperforans</name>
    <dbReference type="NCBI Taxonomy" id="156994"/>
    <lineage>
        <taxon>Bacteria</taxon>
        <taxon>Pseudomonadati</taxon>
        <taxon>Bacteroidota</taxon>
        <taxon>Cytophagia</taxon>
        <taxon>Cytophagales</taxon>
        <taxon>Reichenbachiellaceae</taxon>
        <taxon>Reichenbachiella</taxon>
    </lineage>
</organism>
<protein>
    <submittedName>
        <fullName evidence="1">Cytochrome oxidase maturation protein, cbb3-type</fullName>
    </submittedName>
</protein>
<reference evidence="2" key="1">
    <citation type="submission" date="2016-11" db="EMBL/GenBank/DDBJ databases">
        <authorList>
            <person name="Varghese N."/>
            <person name="Submissions S."/>
        </authorList>
    </citation>
    <scope>NUCLEOTIDE SEQUENCE [LARGE SCALE GENOMIC DNA]</scope>
    <source>
        <strain evidence="2">DSM 26134</strain>
    </source>
</reference>
<dbReference type="PANTHER" id="PTHR41532:SF1">
    <property type="entry name" value="FIXS PROTEIN"/>
    <property type="match status" value="1"/>
</dbReference>
<gene>
    <name evidence="1" type="ORF">SAMN04488028_101107</name>
</gene>
<accession>A0A1M6JA45</accession>
<dbReference type="RefSeq" id="WP_073118443.1">
    <property type="nucleotide sequence ID" value="NZ_FRAA01000001.1"/>
</dbReference>
<evidence type="ECO:0000313" key="2">
    <source>
        <dbReference type="Proteomes" id="UP000184474"/>
    </source>
</evidence>
<proteinExistence type="predicted"/>
<dbReference type="EMBL" id="FRAA01000001">
    <property type="protein sequence ID" value="SHJ43577.1"/>
    <property type="molecule type" value="Genomic_DNA"/>
</dbReference>
<dbReference type="Proteomes" id="UP000184474">
    <property type="component" value="Unassembled WGS sequence"/>
</dbReference>
<dbReference type="STRING" id="156994.SAMN04488028_101107"/>
<evidence type="ECO:0000313" key="1">
    <source>
        <dbReference type="EMBL" id="SHJ43577.1"/>
    </source>
</evidence>
<keyword evidence="2" id="KW-1185">Reference proteome</keyword>